<dbReference type="EMBL" id="KV417718">
    <property type="protein sequence ID" value="KZP08589.1"/>
    <property type="molecule type" value="Genomic_DNA"/>
</dbReference>
<gene>
    <name evidence="2" type="ORF">FIBSPDRAFT_995099</name>
</gene>
<evidence type="ECO:0000256" key="1">
    <source>
        <dbReference type="SAM" id="MobiDB-lite"/>
    </source>
</evidence>
<feature type="region of interest" description="Disordered" evidence="1">
    <location>
        <begin position="1"/>
        <end position="24"/>
    </location>
</feature>
<proteinExistence type="predicted"/>
<dbReference type="Proteomes" id="UP000076532">
    <property type="component" value="Unassembled WGS sequence"/>
</dbReference>
<keyword evidence="3" id="KW-1185">Reference proteome</keyword>
<name>A0A165XIX6_9AGAM</name>
<organism evidence="2 3">
    <name type="scientific">Athelia psychrophila</name>
    <dbReference type="NCBI Taxonomy" id="1759441"/>
    <lineage>
        <taxon>Eukaryota</taxon>
        <taxon>Fungi</taxon>
        <taxon>Dikarya</taxon>
        <taxon>Basidiomycota</taxon>
        <taxon>Agaricomycotina</taxon>
        <taxon>Agaricomycetes</taxon>
        <taxon>Agaricomycetidae</taxon>
        <taxon>Atheliales</taxon>
        <taxon>Atheliaceae</taxon>
        <taxon>Athelia</taxon>
    </lineage>
</organism>
<dbReference type="AlphaFoldDB" id="A0A165XIX6"/>
<feature type="compositionally biased region" description="Polar residues" evidence="1">
    <location>
        <begin position="1"/>
        <end position="12"/>
    </location>
</feature>
<reference evidence="2 3" key="1">
    <citation type="journal article" date="2016" name="Mol. Biol. Evol.">
        <title>Comparative Genomics of Early-Diverging Mushroom-Forming Fungi Provides Insights into the Origins of Lignocellulose Decay Capabilities.</title>
        <authorList>
            <person name="Nagy L.G."/>
            <person name="Riley R."/>
            <person name="Tritt A."/>
            <person name="Adam C."/>
            <person name="Daum C."/>
            <person name="Floudas D."/>
            <person name="Sun H."/>
            <person name="Yadav J.S."/>
            <person name="Pangilinan J."/>
            <person name="Larsson K.H."/>
            <person name="Matsuura K."/>
            <person name="Barry K."/>
            <person name="Labutti K."/>
            <person name="Kuo R."/>
            <person name="Ohm R.A."/>
            <person name="Bhattacharya S.S."/>
            <person name="Shirouzu T."/>
            <person name="Yoshinaga Y."/>
            <person name="Martin F.M."/>
            <person name="Grigoriev I.V."/>
            <person name="Hibbett D.S."/>
        </authorList>
    </citation>
    <scope>NUCLEOTIDE SEQUENCE [LARGE SCALE GENOMIC DNA]</scope>
    <source>
        <strain evidence="2 3">CBS 109695</strain>
    </source>
</reference>
<evidence type="ECO:0000313" key="2">
    <source>
        <dbReference type="EMBL" id="KZP08589.1"/>
    </source>
</evidence>
<evidence type="ECO:0000313" key="3">
    <source>
        <dbReference type="Proteomes" id="UP000076532"/>
    </source>
</evidence>
<sequence>MYKVQKMQNRSQRGGAGEQAGFVRPNRVMAVTDAAAAPPRVNTATSPKRTIPRVARAPRHTQHSSTAYGNRHFRFEATPDPREALQKTSTAFVPPALLGTAIFEPAAPVPIPKKAQPPPQAPVPTSHPWTVIHHNYRDPSTHAGIAMQFAWMHGLYHDNLTYRPRPRGRLSTSVASH</sequence>
<accession>A0A165XIX6</accession>
<protein>
    <submittedName>
        <fullName evidence="2">Uncharacterized protein</fullName>
    </submittedName>
</protein>